<feature type="compositionally biased region" description="Low complexity" evidence="1">
    <location>
        <begin position="88"/>
        <end position="98"/>
    </location>
</feature>
<reference evidence="4" key="3">
    <citation type="submission" date="2020-12" db="UniProtKB">
        <authorList>
            <consortium name="EnsemblPlants"/>
        </authorList>
    </citation>
    <scope>IDENTIFICATION</scope>
</reference>
<dbReference type="EnsemblPlants" id="Pp3c14_2790V3.2">
    <property type="protein sequence ID" value="Pp3c14_2790V3.2"/>
    <property type="gene ID" value="Pp3c14_2790"/>
</dbReference>
<reference evidence="3 5" key="2">
    <citation type="journal article" date="2018" name="Plant J.">
        <title>The Physcomitrella patens chromosome-scale assembly reveals moss genome structure and evolution.</title>
        <authorList>
            <person name="Lang D."/>
            <person name="Ullrich K.K."/>
            <person name="Murat F."/>
            <person name="Fuchs J."/>
            <person name="Jenkins J."/>
            <person name="Haas F.B."/>
            <person name="Piednoel M."/>
            <person name="Gundlach H."/>
            <person name="Van Bel M."/>
            <person name="Meyberg R."/>
            <person name="Vives C."/>
            <person name="Morata J."/>
            <person name="Symeonidi A."/>
            <person name="Hiss M."/>
            <person name="Muchero W."/>
            <person name="Kamisugi Y."/>
            <person name="Saleh O."/>
            <person name="Blanc G."/>
            <person name="Decker E.L."/>
            <person name="van Gessel N."/>
            <person name="Grimwood J."/>
            <person name="Hayes R.D."/>
            <person name="Graham S.W."/>
            <person name="Gunter L.E."/>
            <person name="McDaniel S.F."/>
            <person name="Hoernstein S.N.W."/>
            <person name="Larsson A."/>
            <person name="Li F.W."/>
            <person name="Perroud P.F."/>
            <person name="Phillips J."/>
            <person name="Ranjan P."/>
            <person name="Rokshar D.S."/>
            <person name="Rothfels C.J."/>
            <person name="Schneider L."/>
            <person name="Shu S."/>
            <person name="Stevenson D.W."/>
            <person name="Thummler F."/>
            <person name="Tillich M."/>
            <person name="Villarreal Aguilar J.C."/>
            <person name="Widiez T."/>
            <person name="Wong G.K."/>
            <person name="Wymore A."/>
            <person name="Zhang Y."/>
            <person name="Zimmer A.D."/>
            <person name="Quatrano R.S."/>
            <person name="Mayer K.F.X."/>
            <person name="Goodstein D."/>
            <person name="Casacuberta J.M."/>
            <person name="Vandepoele K."/>
            <person name="Reski R."/>
            <person name="Cuming A.C."/>
            <person name="Tuskan G.A."/>
            <person name="Maumus F."/>
            <person name="Salse J."/>
            <person name="Schmutz J."/>
            <person name="Rensing S.A."/>
        </authorList>
    </citation>
    <scope>NUCLEOTIDE SEQUENCE [LARGE SCALE GENOMIC DNA]</scope>
    <source>
        <strain evidence="4 5">cv. Gransden 2004</strain>
    </source>
</reference>
<evidence type="ECO:0000256" key="1">
    <source>
        <dbReference type="SAM" id="MobiDB-lite"/>
    </source>
</evidence>
<dbReference type="RefSeq" id="XP_024395602.1">
    <property type="nucleotide sequence ID" value="XM_024539834.2"/>
</dbReference>
<proteinExistence type="predicted"/>
<dbReference type="PaxDb" id="3218-PP1S338_47V6.1"/>
<evidence type="ECO:0000313" key="3">
    <source>
        <dbReference type="EMBL" id="PNR40514.1"/>
    </source>
</evidence>
<accession>A9TVT2</accession>
<dbReference type="EMBL" id="ABEU02000014">
    <property type="protein sequence ID" value="PNR40514.1"/>
    <property type="molecule type" value="Genomic_DNA"/>
</dbReference>
<dbReference type="Gramene" id="Pp3c14_2790V3.1">
    <property type="protein sequence ID" value="Pp3c14_2790V3.1"/>
    <property type="gene ID" value="Pp3c14_2790"/>
</dbReference>
<dbReference type="OMA" id="WYRLSKP"/>
<dbReference type="Proteomes" id="UP000006727">
    <property type="component" value="Chromosome 14"/>
</dbReference>
<dbReference type="PANTHER" id="PTHR33878">
    <property type="entry name" value="OS08G0559000 PROTEIN"/>
    <property type="match status" value="1"/>
</dbReference>
<organism evidence="3">
    <name type="scientific">Physcomitrium patens</name>
    <name type="common">Spreading-leaved earth moss</name>
    <name type="synonym">Physcomitrella patens</name>
    <dbReference type="NCBI Taxonomy" id="3218"/>
    <lineage>
        <taxon>Eukaryota</taxon>
        <taxon>Viridiplantae</taxon>
        <taxon>Streptophyta</taxon>
        <taxon>Embryophyta</taxon>
        <taxon>Bryophyta</taxon>
        <taxon>Bryophytina</taxon>
        <taxon>Bryopsida</taxon>
        <taxon>Funariidae</taxon>
        <taxon>Funariales</taxon>
        <taxon>Funariaceae</taxon>
        <taxon>Physcomitrium</taxon>
    </lineage>
</organism>
<dbReference type="HOGENOM" id="CLU_126827_1_0_1"/>
<dbReference type="AlphaFoldDB" id="A9TVT2"/>
<dbReference type="PANTHER" id="PTHR33878:SF1">
    <property type="entry name" value="OS08G0559000 PROTEIN"/>
    <property type="match status" value="1"/>
</dbReference>
<keyword evidence="2" id="KW-1133">Transmembrane helix</keyword>
<evidence type="ECO:0000256" key="2">
    <source>
        <dbReference type="SAM" id="Phobius"/>
    </source>
</evidence>
<name>A9TVT2_PHYPA</name>
<evidence type="ECO:0000313" key="5">
    <source>
        <dbReference type="Proteomes" id="UP000006727"/>
    </source>
</evidence>
<dbReference type="OrthoDB" id="1932250at2759"/>
<keyword evidence="2" id="KW-0812">Transmembrane</keyword>
<keyword evidence="2" id="KW-0472">Membrane</keyword>
<dbReference type="GeneID" id="112291882"/>
<dbReference type="STRING" id="3218.A9TVT2"/>
<dbReference type="eggNOG" id="ENOG502S4G2">
    <property type="taxonomic scope" value="Eukaryota"/>
</dbReference>
<reference evidence="3 5" key="1">
    <citation type="journal article" date="2008" name="Science">
        <title>The Physcomitrella genome reveals evolutionary insights into the conquest of land by plants.</title>
        <authorList>
            <person name="Rensing S."/>
            <person name="Lang D."/>
            <person name="Zimmer A."/>
            <person name="Terry A."/>
            <person name="Salamov A."/>
            <person name="Shapiro H."/>
            <person name="Nishiyama T."/>
            <person name="Perroud P.-F."/>
            <person name="Lindquist E."/>
            <person name="Kamisugi Y."/>
            <person name="Tanahashi T."/>
            <person name="Sakakibara K."/>
            <person name="Fujita T."/>
            <person name="Oishi K."/>
            <person name="Shin-I T."/>
            <person name="Kuroki Y."/>
            <person name="Toyoda A."/>
            <person name="Suzuki Y."/>
            <person name="Hashimoto A."/>
            <person name="Yamaguchi K."/>
            <person name="Sugano A."/>
            <person name="Kohara Y."/>
            <person name="Fujiyama A."/>
            <person name="Anterola A."/>
            <person name="Aoki S."/>
            <person name="Ashton N."/>
            <person name="Barbazuk W.B."/>
            <person name="Barker E."/>
            <person name="Bennetzen J."/>
            <person name="Bezanilla M."/>
            <person name="Blankenship R."/>
            <person name="Cho S.H."/>
            <person name="Dutcher S."/>
            <person name="Estelle M."/>
            <person name="Fawcett J.A."/>
            <person name="Gundlach H."/>
            <person name="Hanada K."/>
            <person name="Heyl A."/>
            <person name="Hicks K.A."/>
            <person name="Hugh J."/>
            <person name="Lohr M."/>
            <person name="Mayer K."/>
            <person name="Melkozernov A."/>
            <person name="Murata T."/>
            <person name="Nelson D."/>
            <person name="Pils B."/>
            <person name="Prigge M."/>
            <person name="Reiss B."/>
            <person name="Renner T."/>
            <person name="Rombauts S."/>
            <person name="Rushton P."/>
            <person name="Sanderfoot A."/>
            <person name="Schween G."/>
            <person name="Shiu S.-H."/>
            <person name="Stueber K."/>
            <person name="Theodoulou F.L."/>
            <person name="Tu H."/>
            <person name="Van de Peer Y."/>
            <person name="Verrier P.J."/>
            <person name="Waters E."/>
            <person name="Wood A."/>
            <person name="Yang L."/>
            <person name="Cove D."/>
            <person name="Cuming A."/>
            <person name="Hasebe M."/>
            <person name="Lucas S."/>
            <person name="Mishler D.B."/>
            <person name="Reski R."/>
            <person name="Grigoriev I."/>
            <person name="Quatrano R.S."/>
            <person name="Boore J.L."/>
        </authorList>
    </citation>
    <scope>NUCLEOTIDE SEQUENCE [LARGE SCALE GENOMIC DNA]</scope>
    <source>
        <strain evidence="4 5">cv. Gransden 2004</strain>
    </source>
</reference>
<feature type="compositionally biased region" description="Basic and acidic residues" evidence="1">
    <location>
        <begin position="68"/>
        <end position="81"/>
    </location>
</feature>
<dbReference type="Gramene" id="Pp3c14_2790V3.2">
    <property type="protein sequence ID" value="Pp3c14_2790V3.2"/>
    <property type="gene ID" value="Pp3c14_2790"/>
</dbReference>
<feature type="region of interest" description="Disordered" evidence="1">
    <location>
        <begin position="68"/>
        <end position="98"/>
    </location>
</feature>
<feature type="transmembrane region" description="Helical" evidence="2">
    <location>
        <begin position="103"/>
        <end position="122"/>
    </location>
</feature>
<dbReference type="EnsemblPlants" id="Pp3c14_2790V3.1">
    <property type="protein sequence ID" value="Pp3c14_2790V3.1"/>
    <property type="gene ID" value="Pp3c14_2790"/>
</dbReference>
<dbReference type="InterPro" id="IPR045284">
    <property type="entry name" value="At2g27730-like"/>
</dbReference>
<sequence>MAMRMMARRLVNPTGDALLARSAQRRGMSGGKMFEEEEKAAENIYIKKMEKAKLEKLAAKGFSAEEAKKAVEGHPDAHPEAVKAINETATSGTTSDATSGAGANYGLIAGVVGAAALGYWYFSSSSKKDDK</sequence>
<evidence type="ECO:0000313" key="4">
    <source>
        <dbReference type="EnsemblPlants" id="Pp3c14_2790V3.1"/>
    </source>
</evidence>
<protein>
    <submittedName>
        <fullName evidence="3 4">Uncharacterized protein</fullName>
    </submittedName>
</protein>
<keyword evidence="5" id="KW-1185">Reference proteome</keyword>
<gene>
    <name evidence="4" type="primary">LOC112291882</name>
    <name evidence="3" type="ORF">PHYPA_017916</name>
</gene>